<evidence type="ECO:0000313" key="2">
    <source>
        <dbReference type="EMBL" id="OZI50785.1"/>
    </source>
</evidence>
<evidence type="ECO:0000313" key="3">
    <source>
        <dbReference type="Proteomes" id="UP000216885"/>
    </source>
</evidence>
<dbReference type="InterPro" id="IPR032710">
    <property type="entry name" value="NTF2-like_dom_sf"/>
</dbReference>
<keyword evidence="3" id="KW-1185">Reference proteome</keyword>
<comment type="caution">
    <text evidence="2">The sequence shown here is derived from an EMBL/GenBank/DDBJ whole genome shotgun (WGS) entry which is preliminary data.</text>
</comment>
<protein>
    <submittedName>
        <fullName evidence="2">Polyketide cyclase</fullName>
    </submittedName>
</protein>
<dbReference type="RefSeq" id="WP_094839182.1">
    <property type="nucleotide sequence ID" value="NZ_NEVQ01000022.1"/>
</dbReference>
<dbReference type="AlphaFoldDB" id="A0A261TMW6"/>
<organism evidence="2 3">
    <name type="scientific">Bordetella genomosp. 4</name>
    <dbReference type="NCBI Taxonomy" id="463044"/>
    <lineage>
        <taxon>Bacteria</taxon>
        <taxon>Pseudomonadati</taxon>
        <taxon>Pseudomonadota</taxon>
        <taxon>Betaproteobacteria</taxon>
        <taxon>Burkholderiales</taxon>
        <taxon>Alcaligenaceae</taxon>
        <taxon>Bordetella</taxon>
    </lineage>
</organism>
<dbReference type="InterPro" id="IPR037401">
    <property type="entry name" value="SnoaL-like"/>
</dbReference>
<reference evidence="2 3" key="1">
    <citation type="submission" date="2017-05" db="EMBL/GenBank/DDBJ databases">
        <title>Complete and WGS of Bordetella genogroups.</title>
        <authorList>
            <person name="Spilker T."/>
            <person name="LiPuma J."/>
        </authorList>
    </citation>
    <scope>NUCLEOTIDE SEQUENCE [LARGE SCALE GENOMIC DNA]</scope>
    <source>
        <strain evidence="2 3">AU9919</strain>
    </source>
</reference>
<name>A0A261TMW6_9BORD</name>
<evidence type="ECO:0000259" key="1">
    <source>
        <dbReference type="Pfam" id="PF12680"/>
    </source>
</evidence>
<dbReference type="Pfam" id="PF12680">
    <property type="entry name" value="SnoaL_2"/>
    <property type="match status" value="1"/>
</dbReference>
<proteinExistence type="predicted"/>
<gene>
    <name evidence="2" type="ORF">CAL20_23465</name>
</gene>
<feature type="domain" description="SnoaL-like" evidence="1">
    <location>
        <begin position="10"/>
        <end position="102"/>
    </location>
</feature>
<sequence length="108" mass="11935">MPDSLPTVIDTYFAASNRSDIAGLVHCFVPNATVHDEGRTHRGHEAIAAWQTEAQKKFEYSIEPLDTLHEGNHVTVTTNVVGNFPGSPVQLEHIFVLADDKIESLVIR</sequence>
<accession>A0A261TMW6</accession>
<dbReference type="SUPFAM" id="SSF54427">
    <property type="entry name" value="NTF2-like"/>
    <property type="match status" value="1"/>
</dbReference>
<dbReference type="Proteomes" id="UP000216885">
    <property type="component" value="Unassembled WGS sequence"/>
</dbReference>
<dbReference type="EMBL" id="NEVQ01000022">
    <property type="protein sequence ID" value="OZI50785.1"/>
    <property type="molecule type" value="Genomic_DNA"/>
</dbReference>
<dbReference type="Gene3D" id="3.10.450.50">
    <property type="match status" value="1"/>
</dbReference>